<dbReference type="Pfam" id="PF13302">
    <property type="entry name" value="Acetyltransf_3"/>
    <property type="match status" value="1"/>
</dbReference>
<name>A0A223V0G3_9FLAO</name>
<dbReference type="EMBL" id="CP022957">
    <property type="protein sequence ID" value="ASV28821.1"/>
    <property type="molecule type" value="Genomic_DNA"/>
</dbReference>
<keyword evidence="2" id="KW-1185">Reference proteome</keyword>
<dbReference type="KEGG" id="marb:CJ263_00445"/>
<dbReference type="GO" id="GO:0016747">
    <property type="term" value="F:acyltransferase activity, transferring groups other than amino-acyl groups"/>
    <property type="evidence" value="ECO:0007669"/>
    <property type="project" value="InterPro"/>
</dbReference>
<organism evidence="1 2">
    <name type="scientific">Maribacter cobaltidurans</name>
    <dbReference type="NCBI Taxonomy" id="1178778"/>
    <lineage>
        <taxon>Bacteria</taxon>
        <taxon>Pseudomonadati</taxon>
        <taxon>Bacteroidota</taxon>
        <taxon>Flavobacteriia</taxon>
        <taxon>Flavobacteriales</taxon>
        <taxon>Flavobacteriaceae</taxon>
        <taxon>Maribacter</taxon>
    </lineage>
</organism>
<dbReference type="AlphaFoldDB" id="A0A223V0G3"/>
<protein>
    <submittedName>
        <fullName evidence="1">GNAT family N-acetyltransferase</fullName>
    </submittedName>
</protein>
<reference evidence="1 2" key="1">
    <citation type="submission" date="2017-08" db="EMBL/GenBank/DDBJ databases">
        <title>The complete genome sequence of Maribacter sp. B1, isolated from deep-sea sediment.</title>
        <authorList>
            <person name="Wu Y.-H."/>
            <person name="Cheng H."/>
            <person name="Xu X.-W."/>
        </authorList>
    </citation>
    <scope>NUCLEOTIDE SEQUENCE [LARGE SCALE GENOMIC DNA]</scope>
    <source>
        <strain evidence="1 2">B1</strain>
    </source>
</reference>
<dbReference type="Gene3D" id="3.40.630.30">
    <property type="match status" value="1"/>
</dbReference>
<sequence length="183" mass="21342">MEIILENERVKLSPLNLENYQYLIPVASEKKLVQYSPSDIETPESLKKYVTLALEHQDQKSAIPFIIYDKKLSKYAGSSRYMNIHWGNKVLHIGSTWIGKEFQGTGLNAEMKKLMLHYAFMDLGFEKVEFRVDERNLKSRRAVEKLGCTLEGILRKDVYLLDGFKRNTCCYGLLKEEWEKNPN</sequence>
<dbReference type="RefSeq" id="WP_094995456.1">
    <property type="nucleotide sequence ID" value="NZ_BMJL01000001.1"/>
</dbReference>
<dbReference type="Proteomes" id="UP000215244">
    <property type="component" value="Chromosome"/>
</dbReference>
<proteinExistence type="predicted"/>
<dbReference type="InterPro" id="IPR016181">
    <property type="entry name" value="Acyl_CoA_acyltransferase"/>
</dbReference>
<dbReference type="SUPFAM" id="SSF55729">
    <property type="entry name" value="Acyl-CoA N-acyltransferases (Nat)"/>
    <property type="match status" value="1"/>
</dbReference>
<evidence type="ECO:0000313" key="1">
    <source>
        <dbReference type="EMBL" id="ASV28821.1"/>
    </source>
</evidence>
<accession>A0A223V0G3</accession>
<dbReference type="InterPro" id="IPR000182">
    <property type="entry name" value="GNAT_dom"/>
</dbReference>
<keyword evidence="1" id="KW-0808">Transferase</keyword>
<evidence type="ECO:0000313" key="2">
    <source>
        <dbReference type="Proteomes" id="UP000215244"/>
    </source>
</evidence>
<gene>
    <name evidence="1" type="ORF">CJ263_00445</name>
</gene>
<dbReference type="PANTHER" id="PTHR43610">
    <property type="entry name" value="BLL6696 PROTEIN"/>
    <property type="match status" value="1"/>
</dbReference>
<dbReference type="PANTHER" id="PTHR43610:SF1">
    <property type="entry name" value="N-ACETYLTRANSFERASE DOMAIN-CONTAINING PROTEIN"/>
    <property type="match status" value="1"/>
</dbReference>
<dbReference type="PROSITE" id="PS51186">
    <property type="entry name" value="GNAT"/>
    <property type="match status" value="1"/>
</dbReference>
<dbReference type="OrthoDB" id="9795199at2"/>